<reference evidence="1 2" key="1">
    <citation type="journal article" date="2012" name="PLoS ONE">
        <title>Sequence and analysis of the genome of the pathogenic yeast Candida orthopsilosis.</title>
        <authorList>
            <person name="Riccombeni A."/>
            <person name="Vidanes G."/>
            <person name="Proux-Wera E."/>
            <person name="Wolfe K.H."/>
            <person name="Butler G."/>
        </authorList>
    </citation>
    <scope>NUCLEOTIDE SEQUENCE [LARGE SCALE GENOMIC DNA]</scope>
    <source>
        <strain evidence="1 2">Co 90-125</strain>
    </source>
</reference>
<protein>
    <submittedName>
        <fullName evidence="1">Uncharacterized protein</fullName>
    </submittedName>
</protein>
<sequence>MAITITTAMLSKRTHRISKSTFNFVARFIWNDHKGSKRPDNEALADALNLLSKPTTKPKFKPSLFKSLTEGPIDEQLSNAQHNIHFKQEPHIHEHFVNNLLWGIKSSLLDSQINHSQLLNDMGVEELSSYTKRMKSEDSLREIIQLFYNHDRLTPRILTDVLLNKSLKSLDKLPIDLNSFEGITGIDNRAIIHLKIIMLKKYYDLNRPLDIIRNLKTNFATLYLPLIENHRLTPFYERIVWRFVFEYLRQYNEEHYMKTLKSVQSSFLIWESSSYTSSQSIAYLISENHSEMSKLQVLFMKIASCTRTSEVPKLRRISIRNKLYHFREDRKLLYSVLNELENFLITSQPEEMKSLLEELAMYRLELVQGAYTMPMNSLDNLELSKA</sequence>
<dbReference type="EMBL" id="HE681719">
    <property type="protein sequence ID" value="CCG20829.1"/>
    <property type="molecule type" value="Genomic_DNA"/>
</dbReference>
<dbReference type="Proteomes" id="UP000005018">
    <property type="component" value="Chromosome 1"/>
</dbReference>
<dbReference type="HOGENOM" id="CLU_715708_0_0_1"/>
<accession>H8WWK5</accession>
<evidence type="ECO:0000313" key="2">
    <source>
        <dbReference type="Proteomes" id="UP000005018"/>
    </source>
</evidence>
<dbReference type="AlphaFoldDB" id="H8WWK5"/>
<dbReference type="eggNOG" id="ENOG502RPUT">
    <property type="taxonomic scope" value="Eukaryota"/>
</dbReference>
<dbReference type="RefSeq" id="XP_003866269.1">
    <property type="nucleotide sequence ID" value="XM_003866221.1"/>
</dbReference>
<dbReference type="GeneID" id="14536755"/>
<organism evidence="1 2">
    <name type="scientific">Candida orthopsilosis (strain 90-125)</name>
    <name type="common">Yeast</name>
    <dbReference type="NCBI Taxonomy" id="1136231"/>
    <lineage>
        <taxon>Eukaryota</taxon>
        <taxon>Fungi</taxon>
        <taxon>Dikarya</taxon>
        <taxon>Ascomycota</taxon>
        <taxon>Saccharomycotina</taxon>
        <taxon>Pichiomycetes</taxon>
        <taxon>Debaryomycetaceae</taxon>
        <taxon>Candida/Lodderomyces clade</taxon>
        <taxon>Candida</taxon>
    </lineage>
</organism>
<dbReference type="KEGG" id="cot:CORT_0A04410"/>
<proteinExistence type="predicted"/>
<evidence type="ECO:0000313" key="1">
    <source>
        <dbReference type="EMBL" id="CCG20829.1"/>
    </source>
</evidence>
<name>H8WWK5_CANO9</name>
<keyword evidence="2" id="KW-1185">Reference proteome</keyword>
<dbReference type="OrthoDB" id="4005225at2759"/>
<gene>
    <name evidence="1" type="ORF">CORT_0A04410</name>
</gene>